<protein>
    <submittedName>
        <fullName evidence="1">Uncharacterized protein</fullName>
    </submittedName>
</protein>
<comment type="caution">
    <text evidence="1">The sequence shown here is derived from an EMBL/GenBank/DDBJ whole genome shotgun (WGS) entry which is preliminary data.</text>
</comment>
<reference evidence="1" key="1">
    <citation type="submission" date="2023-03" db="EMBL/GenBank/DDBJ databases">
        <title>Massive genome expansion in bonnet fungi (Mycena s.s.) driven by repeated elements and novel gene families across ecological guilds.</title>
        <authorList>
            <consortium name="Lawrence Berkeley National Laboratory"/>
            <person name="Harder C.B."/>
            <person name="Miyauchi S."/>
            <person name="Viragh M."/>
            <person name="Kuo A."/>
            <person name="Thoen E."/>
            <person name="Andreopoulos B."/>
            <person name="Lu D."/>
            <person name="Skrede I."/>
            <person name="Drula E."/>
            <person name="Henrissat B."/>
            <person name="Morin E."/>
            <person name="Kohler A."/>
            <person name="Barry K."/>
            <person name="LaButti K."/>
            <person name="Morin E."/>
            <person name="Salamov A."/>
            <person name="Lipzen A."/>
            <person name="Mereny Z."/>
            <person name="Hegedus B."/>
            <person name="Baldrian P."/>
            <person name="Stursova M."/>
            <person name="Weitz H."/>
            <person name="Taylor A."/>
            <person name="Grigoriev I.V."/>
            <person name="Nagy L.G."/>
            <person name="Martin F."/>
            <person name="Kauserud H."/>
        </authorList>
    </citation>
    <scope>NUCLEOTIDE SEQUENCE</scope>
    <source>
        <strain evidence="1">CBHHK067</strain>
    </source>
</reference>
<evidence type="ECO:0000313" key="1">
    <source>
        <dbReference type="EMBL" id="KAJ7681429.1"/>
    </source>
</evidence>
<name>A0AAD7GDJ9_MYCRO</name>
<dbReference type="Proteomes" id="UP001221757">
    <property type="component" value="Unassembled WGS sequence"/>
</dbReference>
<keyword evidence="2" id="KW-1185">Reference proteome</keyword>
<gene>
    <name evidence="1" type="ORF">B0H17DRAFT_1138461</name>
</gene>
<proteinExistence type="predicted"/>
<dbReference type="AlphaFoldDB" id="A0AAD7GDJ9"/>
<dbReference type="EMBL" id="JARKIE010000118">
    <property type="protein sequence ID" value="KAJ7681429.1"/>
    <property type="molecule type" value="Genomic_DNA"/>
</dbReference>
<sequence length="168" mass="18740">MNSTMITYSLFAIEVERPVEVHWHECGLNLAMELVAGIFHLVKNRLARSAQKPPSFQFGIVLSVPTEYMYIAGASQGEHLGDTRQPESKEVRQYEMSAATKGGFSSGNVTWNRKPGTLNTENVGGVKVYGNLTKRILYVGENNAVNNVSFDVLNSLKGHEQNFVHRLR</sequence>
<organism evidence="1 2">
    <name type="scientific">Mycena rosella</name>
    <name type="common">Pink bonnet</name>
    <name type="synonym">Agaricus rosellus</name>
    <dbReference type="NCBI Taxonomy" id="1033263"/>
    <lineage>
        <taxon>Eukaryota</taxon>
        <taxon>Fungi</taxon>
        <taxon>Dikarya</taxon>
        <taxon>Basidiomycota</taxon>
        <taxon>Agaricomycotina</taxon>
        <taxon>Agaricomycetes</taxon>
        <taxon>Agaricomycetidae</taxon>
        <taxon>Agaricales</taxon>
        <taxon>Marasmiineae</taxon>
        <taxon>Mycenaceae</taxon>
        <taxon>Mycena</taxon>
    </lineage>
</organism>
<evidence type="ECO:0000313" key="2">
    <source>
        <dbReference type="Proteomes" id="UP001221757"/>
    </source>
</evidence>
<accession>A0AAD7GDJ9</accession>